<feature type="compositionally biased region" description="Low complexity" evidence="6">
    <location>
        <begin position="376"/>
        <end position="418"/>
    </location>
</feature>
<dbReference type="InterPro" id="IPR000719">
    <property type="entry name" value="Prot_kinase_dom"/>
</dbReference>
<feature type="compositionally biased region" description="Low complexity" evidence="6">
    <location>
        <begin position="69"/>
        <end position="79"/>
    </location>
</feature>
<keyword evidence="1 5" id="KW-0723">Serine/threonine-protein kinase</keyword>
<protein>
    <recommendedName>
        <fullName evidence="7">Protein kinase domain-containing protein</fullName>
    </recommendedName>
</protein>
<feature type="domain" description="Protein kinase" evidence="7">
    <location>
        <begin position="94"/>
        <end position="404"/>
    </location>
</feature>
<dbReference type="Proteomes" id="UP001189429">
    <property type="component" value="Unassembled WGS sequence"/>
</dbReference>
<keyword evidence="2 4" id="KW-0547">Nucleotide-binding</keyword>
<dbReference type="InterPro" id="IPR017441">
    <property type="entry name" value="Protein_kinase_ATP_BS"/>
</dbReference>
<evidence type="ECO:0000256" key="4">
    <source>
        <dbReference type="PROSITE-ProRule" id="PRU10141"/>
    </source>
</evidence>
<dbReference type="InterPro" id="IPR008271">
    <property type="entry name" value="Ser/Thr_kinase_AS"/>
</dbReference>
<dbReference type="PROSITE" id="PS50011">
    <property type="entry name" value="PROTEIN_KINASE_DOM"/>
    <property type="match status" value="1"/>
</dbReference>
<dbReference type="CDD" id="cd13999">
    <property type="entry name" value="STKc_MAP3K-like"/>
    <property type="match status" value="1"/>
</dbReference>
<gene>
    <name evidence="8" type="ORF">PCOR1329_LOCUS59430</name>
</gene>
<feature type="non-terminal residue" evidence="8">
    <location>
        <position position="488"/>
    </location>
</feature>
<name>A0ABN9VML7_9DINO</name>
<dbReference type="PROSITE" id="PS00108">
    <property type="entry name" value="PROTEIN_KINASE_ST"/>
    <property type="match status" value="1"/>
</dbReference>
<feature type="region of interest" description="Disordered" evidence="6">
    <location>
        <begin position="59"/>
        <end position="79"/>
    </location>
</feature>
<keyword evidence="1 5" id="KW-0808">Transferase</keyword>
<comment type="similarity">
    <text evidence="5">Belongs to the protein kinase superfamily.</text>
</comment>
<evidence type="ECO:0000256" key="1">
    <source>
        <dbReference type="ARBA" id="ARBA00022527"/>
    </source>
</evidence>
<feature type="compositionally biased region" description="Basic residues" evidence="6">
    <location>
        <begin position="423"/>
        <end position="432"/>
    </location>
</feature>
<keyword evidence="3 4" id="KW-0067">ATP-binding</keyword>
<feature type="region of interest" description="Disordered" evidence="6">
    <location>
        <begin position="371"/>
        <end position="434"/>
    </location>
</feature>
<accession>A0ABN9VML7</accession>
<feature type="region of interest" description="Disordered" evidence="6">
    <location>
        <begin position="457"/>
        <end position="488"/>
    </location>
</feature>
<evidence type="ECO:0000256" key="6">
    <source>
        <dbReference type="SAM" id="MobiDB-lite"/>
    </source>
</evidence>
<dbReference type="PANTHER" id="PTHR44329">
    <property type="entry name" value="SERINE/THREONINE-PROTEIN KINASE TNNI3K-RELATED"/>
    <property type="match status" value="1"/>
</dbReference>
<reference evidence="8" key="1">
    <citation type="submission" date="2023-10" db="EMBL/GenBank/DDBJ databases">
        <authorList>
            <person name="Chen Y."/>
            <person name="Shah S."/>
            <person name="Dougan E. K."/>
            <person name="Thang M."/>
            <person name="Chan C."/>
        </authorList>
    </citation>
    <scope>NUCLEOTIDE SEQUENCE [LARGE SCALE GENOMIC DNA]</scope>
</reference>
<evidence type="ECO:0000256" key="5">
    <source>
        <dbReference type="RuleBase" id="RU000304"/>
    </source>
</evidence>
<evidence type="ECO:0000256" key="3">
    <source>
        <dbReference type="ARBA" id="ARBA00022840"/>
    </source>
</evidence>
<feature type="non-terminal residue" evidence="8">
    <location>
        <position position="1"/>
    </location>
</feature>
<dbReference type="EMBL" id="CAUYUJ010017408">
    <property type="protein sequence ID" value="CAK0874586.1"/>
    <property type="molecule type" value="Genomic_DNA"/>
</dbReference>
<proteinExistence type="inferred from homology"/>
<evidence type="ECO:0000256" key="2">
    <source>
        <dbReference type="ARBA" id="ARBA00022741"/>
    </source>
</evidence>
<dbReference type="InterPro" id="IPR011009">
    <property type="entry name" value="Kinase-like_dom_sf"/>
</dbReference>
<dbReference type="SMART" id="SM00220">
    <property type="entry name" value="S_TKc"/>
    <property type="match status" value="1"/>
</dbReference>
<feature type="compositionally biased region" description="Polar residues" evidence="6">
    <location>
        <begin position="478"/>
        <end position="488"/>
    </location>
</feature>
<dbReference type="InterPro" id="IPR051681">
    <property type="entry name" value="Ser/Thr_Kinases-Pseudokinases"/>
</dbReference>
<feature type="region of interest" description="Disordered" evidence="6">
    <location>
        <begin position="1"/>
        <end position="45"/>
    </location>
</feature>
<keyword evidence="9" id="KW-1185">Reference proteome</keyword>
<feature type="binding site" evidence="4">
    <location>
        <position position="121"/>
    </location>
    <ligand>
        <name>ATP</name>
        <dbReference type="ChEBI" id="CHEBI:30616"/>
    </ligand>
</feature>
<sequence>RSYYPPSPPRKRRDEGCLAGGSPPAADLGGVPSPARRHGPCSPCPAPRPAPGALWQCAGGQREADAHPGEAATPPAAAAEACPRPAWEVGASELLLRECLGAGATAEVHRALWHGTEVAVKRLRVCARAQFEKELHMLHELRHPNLVLFMGAVVASPPMIICEFCAGGTLFRLLHERPKPAFSWEKRRKVALDIAKGMLYLHRRGVIHRDLKSLNVLLAAEVGASGEAPCAKIADFGLSRHMPAAPAAEEGPPPSEAGQLTRGLGTYLWMAPEVLSGSAYDHRADVYSYAVVLYELACRRLPFEGTGLQPISVALAISSGARPDLCHMPARLPPRAARPAAAGLGAGARGEALLRPDPPEPVRLRLVAGRGRHSLSGASRAARPPAASPGQRRATGQALPLPTPGGRAPRTRRGASSPEGERRRLRRAHRKVNASVRCCGTAPALRRGLGSRLERSALQAGRERGRRSRCGRAKTVGSLPSLSPRQSR</sequence>
<evidence type="ECO:0000313" key="9">
    <source>
        <dbReference type="Proteomes" id="UP001189429"/>
    </source>
</evidence>
<dbReference type="PROSITE" id="PS00107">
    <property type="entry name" value="PROTEIN_KINASE_ATP"/>
    <property type="match status" value="1"/>
</dbReference>
<dbReference type="InterPro" id="IPR001245">
    <property type="entry name" value="Ser-Thr/Tyr_kinase_cat_dom"/>
</dbReference>
<keyword evidence="1 5" id="KW-0418">Kinase</keyword>
<dbReference type="Gene3D" id="3.30.200.20">
    <property type="entry name" value="Phosphorylase Kinase, domain 1"/>
    <property type="match status" value="1"/>
</dbReference>
<dbReference type="SUPFAM" id="SSF56112">
    <property type="entry name" value="Protein kinase-like (PK-like)"/>
    <property type="match status" value="1"/>
</dbReference>
<evidence type="ECO:0000259" key="7">
    <source>
        <dbReference type="PROSITE" id="PS50011"/>
    </source>
</evidence>
<dbReference type="Pfam" id="PF07714">
    <property type="entry name" value="PK_Tyr_Ser-Thr"/>
    <property type="match status" value="1"/>
</dbReference>
<organism evidence="8 9">
    <name type="scientific">Prorocentrum cordatum</name>
    <dbReference type="NCBI Taxonomy" id="2364126"/>
    <lineage>
        <taxon>Eukaryota</taxon>
        <taxon>Sar</taxon>
        <taxon>Alveolata</taxon>
        <taxon>Dinophyceae</taxon>
        <taxon>Prorocentrales</taxon>
        <taxon>Prorocentraceae</taxon>
        <taxon>Prorocentrum</taxon>
    </lineage>
</organism>
<comment type="caution">
    <text evidence="8">The sequence shown here is derived from an EMBL/GenBank/DDBJ whole genome shotgun (WGS) entry which is preliminary data.</text>
</comment>
<dbReference type="Gene3D" id="1.10.510.10">
    <property type="entry name" value="Transferase(Phosphotransferase) domain 1"/>
    <property type="match status" value="1"/>
</dbReference>
<evidence type="ECO:0000313" key="8">
    <source>
        <dbReference type="EMBL" id="CAK0874586.1"/>
    </source>
</evidence>